<evidence type="ECO:0000256" key="5">
    <source>
        <dbReference type="ARBA" id="ARBA00023136"/>
    </source>
</evidence>
<name>A0A2G3E3I7_9FIRM</name>
<evidence type="ECO:0000256" key="6">
    <source>
        <dbReference type="SAM" id="Phobius"/>
    </source>
</evidence>
<gene>
    <name evidence="7" type="ORF">CSX02_06390</name>
</gene>
<feature type="transmembrane region" description="Helical" evidence="6">
    <location>
        <begin position="268"/>
        <end position="287"/>
    </location>
</feature>
<keyword evidence="8" id="KW-1185">Reference proteome</keyword>
<evidence type="ECO:0000256" key="3">
    <source>
        <dbReference type="ARBA" id="ARBA00022692"/>
    </source>
</evidence>
<keyword evidence="3 6" id="KW-0812">Transmembrane</keyword>
<feature type="transmembrane region" description="Helical" evidence="6">
    <location>
        <begin position="123"/>
        <end position="143"/>
    </location>
</feature>
<dbReference type="PANTHER" id="PTHR32196">
    <property type="entry name" value="ABC TRANSPORTER PERMEASE PROTEIN YPHD-RELATED-RELATED"/>
    <property type="match status" value="1"/>
</dbReference>
<proteinExistence type="predicted"/>
<dbReference type="PANTHER" id="PTHR32196:SF69">
    <property type="entry name" value="BRANCHED-CHAIN AMINO ACID TRANSPORT SYSTEM, PERMEASE PROTEIN"/>
    <property type="match status" value="1"/>
</dbReference>
<keyword evidence="2" id="KW-1003">Cell membrane</keyword>
<sequence length="320" mass="34265">MTVKKLGKELFTNHGADILSYGGLVLCVLIFSFLSEGKIFSAYNFRILIQAVCVYAILCMGAMFVYAMGYMDISVGAQVGVYSILCILIANKTNSVWLGFLTILGLALICGFINGYVSVMLGLPSIVTSIFLMSIFSGIQALIMEKLALNSVAITCDMTQYKDTKFMIAMIVIVAIVSIVLFKYTPLGEVVRSIGANEHATQYSGINTTKWKVLAYAFFGICVALGAFLLTARTGAAGKGTGNGYAMDIMVALLLGGMPLSGGMRSKISSALIGSFTYVILSNGLILSGVDTKLVYIIKAIVFIAVILITCRKKDGVLPR</sequence>
<dbReference type="GO" id="GO:0022857">
    <property type="term" value="F:transmembrane transporter activity"/>
    <property type="evidence" value="ECO:0007669"/>
    <property type="project" value="InterPro"/>
</dbReference>
<dbReference type="AlphaFoldDB" id="A0A2G3E3I7"/>
<keyword evidence="5 6" id="KW-0472">Membrane</keyword>
<reference evidence="7 8" key="1">
    <citation type="submission" date="2017-10" db="EMBL/GenBank/DDBJ databases">
        <title>Resolving the taxonomy of Roseburia spp., Eubacterium rectale and Agathobacter spp. through phylogenomic analysis.</title>
        <authorList>
            <person name="Sheridan P.O."/>
            <person name="Walker A.W."/>
            <person name="Duncan S.H."/>
            <person name="Scott K.P."/>
            <person name="Toole P.W.O."/>
            <person name="Luis P."/>
            <person name="Flint H.J."/>
        </authorList>
    </citation>
    <scope>NUCLEOTIDE SEQUENCE [LARGE SCALE GENOMIC DNA]</scope>
    <source>
        <strain evidence="7 8">JK623</strain>
    </source>
</reference>
<feature type="transmembrane region" description="Helical" evidence="6">
    <location>
        <begin position="73"/>
        <end position="90"/>
    </location>
</feature>
<dbReference type="Proteomes" id="UP000224563">
    <property type="component" value="Unassembled WGS sequence"/>
</dbReference>
<evidence type="ECO:0000313" key="8">
    <source>
        <dbReference type="Proteomes" id="UP000224563"/>
    </source>
</evidence>
<feature type="transmembrane region" description="Helical" evidence="6">
    <location>
        <begin position="294"/>
        <end position="310"/>
    </location>
</feature>
<feature type="transmembrane region" description="Helical" evidence="6">
    <location>
        <begin position="18"/>
        <end position="35"/>
    </location>
</feature>
<evidence type="ECO:0000256" key="4">
    <source>
        <dbReference type="ARBA" id="ARBA00022989"/>
    </source>
</evidence>
<accession>A0A2G3E3I7</accession>
<dbReference type="InterPro" id="IPR001851">
    <property type="entry name" value="ABC_transp_permease"/>
</dbReference>
<dbReference type="Pfam" id="PF02653">
    <property type="entry name" value="BPD_transp_2"/>
    <property type="match status" value="1"/>
</dbReference>
<evidence type="ECO:0000256" key="1">
    <source>
        <dbReference type="ARBA" id="ARBA00004651"/>
    </source>
</evidence>
<evidence type="ECO:0000256" key="2">
    <source>
        <dbReference type="ARBA" id="ARBA00022475"/>
    </source>
</evidence>
<dbReference type="CDD" id="cd06579">
    <property type="entry name" value="TM_PBP1_transp_AraH_like"/>
    <property type="match status" value="1"/>
</dbReference>
<organism evidence="7 8">
    <name type="scientific">Agathobacter ruminis</name>
    <dbReference type="NCBI Taxonomy" id="1712665"/>
    <lineage>
        <taxon>Bacteria</taxon>
        <taxon>Bacillati</taxon>
        <taxon>Bacillota</taxon>
        <taxon>Clostridia</taxon>
        <taxon>Lachnospirales</taxon>
        <taxon>Lachnospiraceae</taxon>
        <taxon>Agathobacter</taxon>
    </lineage>
</organism>
<reference evidence="7 8" key="2">
    <citation type="submission" date="2017-10" db="EMBL/GenBank/DDBJ databases">
        <authorList>
            <person name="Banno H."/>
            <person name="Chua N.-H."/>
        </authorList>
    </citation>
    <scope>NUCLEOTIDE SEQUENCE [LARGE SCALE GENOMIC DNA]</scope>
    <source>
        <strain evidence="7 8">JK623</strain>
    </source>
</reference>
<evidence type="ECO:0000313" key="7">
    <source>
        <dbReference type="EMBL" id="PHU37710.1"/>
    </source>
</evidence>
<evidence type="ECO:0008006" key="9">
    <source>
        <dbReference type="Google" id="ProtNLM"/>
    </source>
</evidence>
<keyword evidence="4 6" id="KW-1133">Transmembrane helix</keyword>
<comment type="subcellular location">
    <subcellularLocation>
        <location evidence="1">Cell membrane</location>
        <topology evidence="1">Multi-pass membrane protein</topology>
    </subcellularLocation>
</comment>
<dbReference type="GO" id="GO:0005886">
    <property type="term" value="C:plasma membrane"/>
    <property type="evidence" value="ECO:0007669"/>
    <property type="project" value="UniProtKB-SubCell"/>
</dbReference>
<dbReference type="EMBL" id="PDYG01000031">
    <property type="protein sequence ID" value="PHU37710.1"/>
    <property type="molecule type" value="Genomic_DNA"/>
</dbReference>
<feature type="transmembrane region" description="Helical" evidence="6">
    <location>
        <begin position="47"/>
        <end position="67"/>
    </location>
</feature>
<protein>
    <recommendedName>
        <fullName evidence="9">ABC transporter permease</fullName>
    </recommendedName>
</protein>
<comment type="caution">
    <text evidence="7">The sequence shown here is derived from an EMBL/GenBank/DDBJ whole genome shotgun (WGS) entry which is preliminary data.</text>
</comment>
<feature type="transmembrane region" description="Helical" evidence="6">
    <location>
        <begin position="213"/>
        <end position="232"/>
    </location>
</feature>
<feature type="transmembrane region" description="Helical" evidence="6">
    <location>
        <begin position="164"/>
        <end position="182"/>
    </location>
</feature>
<feature type="transmembrane region" description="Helical" evidence="6">
    <location>
        <begin position="97"/>
        <end position="117"/>
    </location>
</feature>